<dbReference type="SUPFAM" id="SSF57716">
    <property type="entry name" value="Glucocorticoid receptor-like (DNA-binding domain)"/>
    <property type="match status" value="1"/>
</dbReference>
<organism evidence="7 8">
    <name type="scientific">Spiribacter aquaticus</name>
    <dbReference type="NCBI Taxonomy" id="1935996"/>
    <lineage>
        <taxon>Bacteria</taxon>
        <taxon>Pseudomonadati</taxon>
        <taxon>Pseudomonadota</taxon>
        <taxon>Gammaproteobacteria</taxon>
        <taxon>Chromatiales</taxon>
        <taxon>Ectothiorhodospiraceae</taxon>
        <taxon>Spiribacter</taxon>
    </lineage>
</organism>
<accession>A0A557RKA2</accession>
<keyword evidence="3" id="KW-0862">Zinc</keyword>
<dbReference type="InterPro" id="IPR000962">
    <property type="entry name" value="Znf_DskA_TraR"/>
</dbReference>
<proteinExistence type="predicted"/>
<evidence type="ECO:0000313" key="7">
    <source>
        <dbReference type="EMBL" id="TVO65590.1"/>
    </source>
</evidence>
<dbReference type="Pfam" id="PF01258">
    <property type="entry name" value="zf-dskA_traR"/>
    <property type="match status" value="1"/>
</dbReference>
<dbReference type="GO" id="GO:0008270">
    <property type="term" value="F:zinc ion binding"/>
    <property type="evidence" value="ECO:0007669"/>
    <property type="project" value="UniProtKB-KW"/>
</dbReference>
<keyword evidence="8" id="KW-1185">Reference proteome</keyword>
<dbReference type="Proteomes" id="UP000316688">
    <property type="component" value="Unassembled WGS sequence"/>
</dbReference>
<dbReference type="PANTHER" id="PTHR33823">
    <property type="entry name" value="RNA POLYMERASE-BINDING TRANSCRIPTION FACTOR DKSA-RELATED"/>
    <property type="match status" value="1"/>
</dbReference>
<reference evidence="7 8" key="1">
    <citation type="submission" date="2019-07" db="EMBL/GenBank/DDBJ databases">
        <title>Reclasification of Spiribacter aquaticus.</title>
        <authorList>
            <person name="Leon M.J."/>
            <person name="Sanchez-Porro C."/>
            <person name="Ventosa A."/>
        </authorList>
    </citation>
    <scope>NUCLEOTIDE SEQUENCE [LARGE SCALE GENOMIC DNA]</scope>
    <source>
        <strain evidence="7 8">SP30</strain>
    </source>
</reference>
<sequence length="146" mass="16475">MRQGYHCPSRKKECAMTDELSHEQRQALREALENEQAALREEIRAEVLAADLHRSEEVADRVRDAGDESLVDLLADIEYADIDRHIAALRANEAALRAWHEGGYGRCVDCGEPIPFERLQALPSAARCIDCETRREQQAGGRPPRL</sequence>
<evidence type="ECO:0000313" key="8">
    <source>
        <dbReference type="Proteomes" id="UP000316688"/>
    </source>
</evidence>
<keyword evidence="1" id="KW-0479">Metal-binding</keyword>
<evidence type="ECO:0000256" key="3">
    <source>
        <dbReference type="ARBA" id="ARBA00022833"/>
    </source>
</evidence>
<dbReference type="EMBL" id="VMKP01000002">
    <property type="protein sequence ID" value="TVO65590.1"/>
    <property type="molecule type" value="Genomic_DNA"/>
</dbReference>
<dbReference type="AlphaFoldDB" id="A0A557RKA2"/>
<keyword evidence="5" id="KW-0175">Coiled coil</keyword>
<protein>
    <submittedName>
        <fullName evidence="7">TraR/DksA family transcriptional regulator</fullName>
    </submittedName>
</protein>
<dbReference type="PROSITE" id="PS51128">
    <property type="entry name" value="ZF_DKSA_2"/>
    <property type="match status" value="1"/>
</dbReference>
<feature type="domain" description="Zinc finger DksA/TraR C4-type" evidence="6">
    <location>
        <begin position="102"/>
        <end position="137"/>
    </location>
</feature>
<keyword evidence="2" id="KW-0863">Zinc-finger</keyword>
<comment type="caution">
    <text evidence="7">The sequence shown here is derived from an EMBL/GenBank/DDBJ whole genome shotgun (WGS) entry which is preliminary data.</text>
</comment>
<evidence type="ECO:0000256" key="2">
    <source>
        <dbReference type="ARBA" id="ARBA00022771"/>
    </source>
</evidence>
<evidence type="ECO:0000256" key="4">
    <source>
        <dbReference type="PROSITE-ProRule" id="PRU00510"/>
    </source>
</evidence>
<feature type="zinc finger region" description="dksA C4-type" evidence="4">
    <location>
        <begin position="107"/>
        <end position="131"/>
    </location>
</feature>
<name>A0A557RKA2_9GAMM</name>
<gene>
    <name evidence="7" type="ORF">FPL11_05870</name>
</gene>
<dbReference type="Gene3D" id="1.20.120.910">
    <property type="entry name" value="DksA, coiled-coil domain"/>
    <property type="match status" value="1"/>
</dbReference>
<evidence type="ECO:0000259" key="6">
    <source>
        <dbReference type="Pfam" id="PF01258"/>
    </source>
</evidence>
<evidence type="ECO:0000256" key="5">
    <source>
        <dbReference type="SAM" id="Coils"/>
    </source>
</evidence>
<feature type="coiled-coil region" evidence="5">
    <location>
        <begin position="22"/>
        <end position="49"/>
    </location>
</feature>
<dbReference type="PANTHER" id="PTHR33823:SF4">
    <property type="entry name" value="GENERAL STRESS PROTEIN 16O"/>
    <property type="match status" value="1"/>
</dbReference>
<evidence type="ECO:0000256" key="1">
    <source>
        <dbReference type="ARBA" id="ARBA00022723"/>
    </source>
</evidence>